<dbReference type="Pfam" id="PF02397">
    <property type="entry name" value="Bac_transf"/>
    <property type="match status" value="1"/>
</dbReference>
<reference evidence="3" key="1">
    <citation type="submission" date="2022-10" db="EMBL/GenBank/DDBJ databases">
        <title>Chitinophaga sp. nov., isolated from soil.</title>
        <authorList>
            <person name="Jeon C.O."/>
        </authorList>
    </citation>
    <scope>NUCLEOTIDE SEQUENCE</scope>
    <source>
        <strain evidence="3">R8</strain>
    </source>
</reference>
<evidence type="ECO:0000256" key="1">
    <source>
        <dbReference type="ARBA" id="ARBA00006464"/>
    </source>
</evidence>
<evidence type="ECO:0000313" key="3">
    <source>
        <dbReference type="EMBL" id="UYQ95233.1"/>
    </source>
</evidence>
<protein>
    <submittedName>
        <fullName evidence="3">Sugar transferase</fullName>
    </submittedName>
</protein>
<keyword evidence="4" id="KW-1185">Reference proteome</keyword>
<evidence type="ECO:0000259" key="2">
    <source>
        <dbReference type="Pfam" id="PF02397"/>
    </source>
</evidence>
<dbReference type="GO" id="GO:0016740">
    <property type="term" value="F:transferase activity"/>
    <property type="evidence" value="ECO:0007669"/>
    <property type="project" value="UniProtKB-KW"/>
</dbReference>
<proteinExistence type="inferred from homology"/>
<evidence type="ECO:0000313" key="4">
    <source>
        <dbReference type="Proteomes" id="UP001162741"/>
    </source>
</evidence>
<dbReference type="EMBL" id="CP107006">
    <property type="protein sequence ID" value="UYQ95233.1"/>
    <property type="molecule type" value="Genomic_DNA"/>
</dbReference>
<dbReference type="RefSeq" id="WP_264283004.1">
    <property type="nucleotide sequence ID" value="NZ_CP107006.1"/>
</dbReference>
<keyword evidence="3" id="KW-0808">Transferase</keyword>
<gene>
    <name evidence="3" type="ORF">MKQ68_09005</name>
</gene>
<name>A0ABY6J6G7_9BACT</name>
<accession>A0ABY6J6G7</accession>
<dbReference type="Proteomes" id="UP001162741">
    <property type="component" value="Chromosome"/>
</dbReference>
<dbReference type="PANTHER" id="PTHR30576">
    <property type="entry name" value="COLANIC BIOSYNTHESIS UDP-GLUCOSE LIPID CARRIER TRANSFERASE"/>
    <property type="match status" value="1"/>
</dbReference>
<comment type="similarity">
    <text evidence="1">Belongs to the bacterial sugar transferase family.</text>
</comment>
<sequence length="381" mass="43218">MLYNVPLHLQDQKRKPLATMISLPSDSLMRFALFIGDSSFQKHFFPRQEEETVIATTAVNARKVLKDKLQNSITPAYIICHLQQSAPELQGLLQFLQQNKHFRKIPFFLYTEGLSAGEKQQYARLGGIDDIITPATTAADFNMKLQFARKFRQLSTKADHAKKGNHPWYEGKDVNYLLKRLVDITAAGTALMALSPVLAVIAVAIKLESKGPIFYISKRAGSRYKVFKFYKFRTMCADADKKVQELSHLNQYDTAETEKGPVFFKLSNDPRVTKLGAFLRNTSLDELPQLLNVIKGDMSLVGNRPLPLYEAATLTTDQYAGRFNAPAGLTGLWQIKKRGQKEMSVNERIGLDIDYAEKYSFMYDMWIMAQTPKALIQKDNV</sequence>
<organism evidence="3 4">
    <name type="scientific">Chitinophaga horti</name>
    <dbReference type="NCBI Taxonomy" id="2920382"/>
    <lineage>
        <taxon>Bacteria</taxon>
        <taxon>Pseudomonadati</taxon>
        <taxon>Bacteroidota</taxon>
        <taxon>Chitinophagia</taxon>
        <taxon>Chitinophagales</taxon>
        <taxon>Chitinophagaceae</taxon>
        <taxon>Chitinophaga</taxon>
    </lineage>
</organism>
<dbReference type="PANTHER" id="PTHR30576:SF0">
    <property type="entry name" value="UNDECAPRENYL-PHOSPHATE N-ACETYLGALACTOSAMINYL 1-PHOSPHATE TRANSFERASE-RELATED"/>
    <property type="match status" value="1"/>
</dbReference>
<feature type="domain" description="Bacterial sugar transferase" evidence="2">
    <location>
        <begin position="179"/>
        <end position="376"/>
    </location>
</feature>
<dbReference type="InterPro" id="IPR003362">
    <property type="entry name" value="Bact_transf"/>
</dbReference>